<protein>
    <submittedName>
        <fullName evidence="13">Rieske domain-containing protein</fullName>
    </submittedName>
</protein>
<keyword evidence="9" id="KW-0411">Iron-sulfur</keyword>
<dbReference type="GO" id="GO:0046872">
    <property type="term" value="F:metal ion binding"/>
    <property type="evidence" value="ECO:0007669"/>
    <property type="project" value="UniProtKB-KW"/>
</dbReference>
<evidence type="ECO:0000256" key="7">
    <source>
        <dbReference type="ARBA" id="ARBA00023002"/>
    </source>
</evidence>
<organism evidence="12 13">
    <name type="scientific">Steinernema glaseri</name>
    <dbReference type="NCBI Taxonomy" id="37863"/>
    <lineage>
        <taxon>Eukaryota</taxon>
        <taxon>Metazoa</taxon>
        <taxon>Ecdysozoa</taxon>
        <taxon>Nematoda</taxon>
        <taxon>Chromadorea</taxon>
        <taxon>Rhabditida</taxon>
        <taxon>Tylenchina</taxon>
        <taxon>Panagrolaimomorpha</taxon>
        <taxon>Strongyloidoidea</taxon>
        <taxon>Steinernematidae</taxon>
        <taxon>Steinernema</taxon>
    </lineage>
</organism>
<dbReference type="AlphaFoldDB" id="A0A1I8AVG0"/>
<dbReference type="PRINTS" id="PR00411">
    <property type="entry name" value="PNDRDTASEI"/>
</dbReference>
<evidence type="ECO:0000256" key="4">
    <source>
        <dbReference type="ARBA" id="ARBA00022714"/>
    </source>
</evidence>
<dbReference type="WBParaSite" id="L893_g9314.t1">
    <property type="protein sequence ID" value="L893_g9314.t1"/>
    <property type="gene ID" value="L893_g9314"/>
</dbReference>
<comment type="cofactor">
    <cofactor evidence="1">
        <name>FAD</name>
        <dbReference type="ChEBI" id="CHEBI:57692"/>
    </cofactor>
</comment>
<dbReference type="Gene3D" id="2.102.10.10">
    <property type="entry name" value="Rieske [2Fe-2S] iron-sulphur domain"/>
    <property type="match status" value="1"/>
</dbReference>
<dbReference type="InterPro" id="IPR023753">
    <property type="entry name" value="FAD/NAD-binding_dom"/>
</dbReference>
<accession>A0A1I8AVG0</accession>
<keyword evidence="6" id="KW-0274">FAD</keyword>
<feature type="region of interest" description="Disordered" evidence="10">
    <location>
        <begin position="1"/>
        <end position="30"/>
    </location>
</feature>
<comment type="similarity">
    <text evidence="2">Belongs to the FAD-dependent oxidoreductase family.</text>
</comment>
<dbReference type="Gene3D" id="3.50.50.60">
    <property type="entry name" value="FAD/NAD(P)-binding domain"/>
    <property type="match status" value="2"/>
</dbReference>
<keyword evidence="5" id="KW-0479">Metal-binding</keyword>
<feature type="domain" description="Rieske" evidence="11">
    <location>
        <begin position="39"/>
        <end position="134"/>
    </location>
</feature>
<name>A0A1I8AVG0_9BILA</name>
<evidence type="ECO:0000256" key="3">
    <source>
        <dbReference type="ARBA" id="ARBA00022630"/>
    </source>
</evidence>
<evidence type="ECO:0000256" key="9">
    <source>
        <dbReference type="ARBA" id="ARBA00023014"/>
    </source>
</evidence>
<dbReference type="SUPFAM" id="SSF55424">
    <property type="entry name" value="FAD/NAD-linked reductases, dimerisation (C-terminal) domain"/>
    <property type="match status" value="1"/>
</dbReference>
<dbReference type="InterPro" id="IPR050446">
    <property type="entry name" value="FAD-oxidoreductase/Apoptosis"/>
</dbReference>
<keyword evidence="4" id="KW-0001">2Fe-2S</keyword>
<dbReference type="GO" id="GO:0005737">
    <property type="term" value="C:cytoplasm"/>
    <property type="evidence" value="ECO:0007669"/>
    <property type="project" value="TreeGrafter"/>
</dbReference>
<keyword evidence="8" id="KW-0408">Iron</keyword>
<dbReference type="PANTHER" id="PTHR43557:SF2">
    <property type="entry name" value="RIESKE DOMAIN-CONTAINING PROTEIN-RELATED"/>
    <property type="match status" value="1"/>
</dbReference>
<reference evidence="13" key="1">
    <citation type="submission" date="2016-11" db="UniProtKB">
        <authorList>
            <consortium name="WormBaseParasite"/>
        </authorList>
    </citation>
    <scope>IDENTIFICATION</scope>
</reference>
<dbReference type="GO" id="GO:0051537">
    <property type="term" value="F:2 iron, 2 sulfur cluster binding"/>
    <property type="evidence" value="ECO:0007669"/>
    <property type="project" value="UniProtKB-KW"/>
</dbReference>
<dbReference type="Proteomes" id="UP000095287">
    <property type="component" value="Unplaced"/>
</dbReference>
<evidence type="ECO:0000256" key="5">
    <source>
        <dbReference type="ARBA" id="ARBA00022723"/>
    </source>
</evidence>
<evidence type="ECO:0000256" key="2">
    <source>
        <dbReference type="ARBA" id="ARBA00006442"/>
    </source>
</evidence>
<dbReference type="InterPro" id="IPR016156">
    <property type="entry name" value="FAD/NAD-linked_Rdtase_dimer_sf"/>
</dbReference>
<evidence type="ECO:0000313" key="13">
    <source>
        <dbReference type="WBParaSite" id="L893_g9314.t1"/>
    </source>
</evidence>
<evidence type="ECO:0000259" key="11">
    <source>
        <dbReference type="PROSITE" id="PS51296"/>
    </source>
</evidence>
<keyword evidence="3" id="KW-0285">Flavoprotein</keyword>
<evidence type="ECO:0000313" key="12">
    <source>
        <dbReference type="Proteomes" id="UP000095287"/>
    </source>
</evidence>
<dbReference type="PRINTS" id="PR00368">
    <property type="entry name" value="FADPNR"/>
</dbReference>
<dbReference type="PROSITE" id="PS51296">
    <property type="entry name" value="RIESKE"/>
    <property type="match status" value="1"/>
</dbReference>
<evidence type="ECO:0000256" key="8">
    <source>
        <dbReference type="ARBA" id="ARBA00023004"/>
    </source>
</evidence>
<dbReference type="SUPFAM" id="SSF51905">
    <property type="entry name" value="FAD/NAD(P)-binding domain"/>
    <property type="match status" value="1"/>
</dbReference>
<dbReference type="FunFam" id="2.102.10.10:FF:000003">
    <property type="entry name" value="apoptosis-inducing factor 3 isoform X2"/>
    <property type="match status" value="1"/>
</dbReference>
<dbReference type="InterPro" id="IPR036922">
    <property type="entry name" value="Rieske_2Fe-2S_sf"/>
</dbReference>
<keyword evidence="7" id="KW-0560">Oxidoreductase</keyword>
<dbReference type="InterPro" id="IPR017941">
    <property type="entry name" value="Rieske_2Fe-2S"/>
</dbReference>
<evidence type="ECO:0000256" key="6">
    <source>
        <dbReference type="ARBA" id="ARBA00022827"/>
    </source>
</evidence>
<dbReference type="SUPFAM" id="SSF50022">
    <property type="entry name" value="ISP domain"/>
    <property type="match status" value="1"/>
</dbReference>
<dbReference type="Pfam" id="PF00355">
    <property type="entry name" value="Rieske"/>
    <property type="match status" value="1"/>
</dbReference>
<sequence>MQGASQSIKESWLGKQKLRDEEDSGDVSGNAAADDVIERHLCKTTDLRNGEMRNFDVEGVSVLLVKDKGEFAAIGGKCPHYGAPLANGVYSNGKVRCPWHGACFNTKTGDIEDFPGLDCVPKYQTKIVDNDVYVIAARSGLSNKRVRPYASFNEASSRAPVVVIGGGPSAHVCVETMRQEGYRGRIWMIHNERHLPYDRVQVTKKFDATYEQLRLRENTTDYDLGISVDRLHNTVEKVNVEEKFVTLRDGEKIEFSKLVIATGARPRRLNVPGSDLPGVLYMRTVDDNAKLCSAVKGKNVVIIGASFIGLESAALIAPEASSVTVICNDSKPLRRTMGEIAGDTVLKLFDSNGVKIETNASVVALNGKDAVEEVVLGDGRRIPADVVVAGIGVLPNTEFLKDSGIQMDSRGFVLVSEILETNVKDIYAIGDACAFPLTWFTDKKVNVQHYQIAQKHGRTAGSAIAGKPQKLSTAPFFWTVLFKAGFRFSGYAEKLDDFILKEYENGYNMYIFKDNRVVAVSSSGPKAQSVLFTEVFSRRIVVTKEEVKMNNANDWSHLLA</sequence>
<dbReference type="GO" id="GO:0016651">
    <property type="term" value="F:oxidoreductase activity, acting on NAD(P)H"/>
    <property type="evidence" value="ECO:0007669"/>
    <property type="project" value="TreeGrafter"/>
</dbReference>
<dbReference type="CDD" id="cd03478">
    <property type="entry name" value="Rieske_AIFL_N"/>
    <property type="match status" value="1"/>
</dbReference>
<dbReference type="Pfam" id="PF07992">
    <property type="entry name" value="Pyr_redox_2"/>
    <property type="match status" value="1"/>
</dbReference>
<keyword evidence="12" id="KW-1185">Reference proteome</keyword>
<evidence type="ECO:0000256" key="1">
    <source>
        <dbReference type="ARBA" id="ARBA00001974"/>
    </source>
</evidence>
<proteinExistence type="inferred from homology"/>
<dbReference type="PANTHER" id="PTHR43557">
    <property type="entry name" value="APOPTOSIS-INDUCING FACTOR 1"/>
    <property type="match status" value="1"/>
</dbReference>
<evidence type="ECO:0000256" key="10">
    <source>
        <dbReference type="SAM" id="MobiDB-lite"/>
    </source>
</evidence>
<dbReference type="InterPro" id="IPR036188">
    <property type="entry name" value="FAD/NAD-bd_sf"/>
</dbReference>